<gene>
    <name evidence="1" type="ORF">LOK49_LG05G03351</name>
</gene>
<keyword evidence="1" id="KW-0808">Transferase</keyword>
<evidence type="ECO:0000313" key="2">
    <source>
        <dbReference type="Proteomes" id="UP001060215"/>
    </source>
</evidence>
<sequence length="112" mass="13090">MLRRSIAQNRNKFHFHQGQFQEFYYLLLCMSIVALNLNNYTSGRNPWGNLTLEYLEKRGFVGAHVNDGLLKIFGLKQGWHASFVLSDLISAKHIAQILHVEIFFHSSRLHIY</sequence>
<keyword evidence="1" id="KW-0418">Kinase</keyword>
<organism evidence="1 2">
    <name type="scientific">Camellia lanceoleosa</name>
    <dbReference type="NCBI Taxonomy" id="1840588"/>
    <lineage>
        <taxon>Eukaryota</taxon>
        <taxon>Viridiplantae</taxon>
        <taxon>Streptophyta</taxon>
        <taxon>Embryophyta</taxon>
        <taxon>Tracheophyta</taxon>
        <taxon>Spermatophyta</taxon>
        <taxon>Magnoliopsida</taxon>
        <taxon>eudicotyledons</taxon>
        <taxon>Gunneridae</taxon>
        <taxon>Pentapetalae</taxon>
        <taxon>asterids</taxon>
        <taxon>Ericales</taxon>
        <taxon>Theaceae</taxon>
        <taxon>Camellia</taxon>
    </lineage>
</organism>
<proteinExistence type="predicted"/>
<reference evidence="1 2" key="1">
    <citation type="journal article" date="2022" name="Plant J.">
        <title>Chromosome-level genome of Camellia lanceoleosa provides a valuable resource for understanding genome evolution and self-incompatibility.</title>
        <authorList>
            <person name="Gong W."/>
            <person name="Xiao S."/>
            <person name="Wang L."/>
            <person name="Liao Z."/>
            <person name="Chang Y."/>
            <person name="Mo W."/>
            <person name="Hu G."/>
            <person name="Li W."/>
            <person name="Zhao G."/>
            <person name="Zhu H."/>
            <person name="Hu X."/>
            <person name="Ji K."/>
            <person name="Xiang X."/>
            <person name="Song Q."/>
            <person name="Yuan D."/>
            <person name="Jin S."/>
            <person name="Zhang L."/>
        </authorList>
    </citation>
    <scope>NUCLEOTIDE SEQUENCE [LARGE SCALE GENOMIC DNA]</scope>
    <source>
        <strain evidence="1">SQ_2022a</strain>
    </source>
</reference>
<protein>
    <submittedName>
        <fullName evidence="1">Diacylglycerol kinase 7</fullName>
    </submittedName>
</protein>
<keyword evidence="2" id="KW-1185">Reference proteome</keyword>
<name>A0ACC0HNS8_9ERIC</name>
<dbReference type="EMBL" id="CM045761">
    <property type="protein sequence ID" value="KAI8014394.1"/>
    <property type="molecule type" value="Genomic_DNA"/>
</dbReference>
<dbReference type="Proteomes" id="UP001060215">
    <property type="component" value="Chromosome 4"/>
</dbReference>
<accession>A0ACC0HNS8</accession>
<evidence type="ECO:0000313" key="1">
    <source>
        <dbReference type="EMBL" id="KAI8014394.1"/>
    </source>
</evidence>
<comment type="caution">
    <text evidence="1">The sequence shown here is derived from an EMBL/GenBank/DDBJ whole genome shotgun (WGS) entry which is preliminary data.</text>
</comment>